<dbReference type="Gene3D" id="3.40.50.1820">
    <property type="entry name" value="alpha/beta hydrolase"/>
    <property type="match status" value="1"/>
</dbReference>
<feature type="domain" description="AB hydrolase-1" evidence="1">
    <location>
        <begin position="35"/>
        <end position="265"/>
    </location>
</feature>
<dbReference type="EMBL" id="FJOG01000072">
    <property type="protein sequence ID" value="CZR69509.1"/>
    <property type="molecule type" value="Genomic_DNA"/>
</dbReference>
<protein>
    <recommendedName>
        <fullName evidence="1">AB hydrolase-1 domain-containing protein</fullName>
    </recommendedName>
</protein>
<dbReference type="Pfam" id="PF12697">
    <property type="entry name" value="Abhydrolase_6"/>
    <property type="match status" value="1"/>
</dbReference>
<reference evidence="2 3" key="1">
    <citation type="submission" date="2016-03" db="EMBL/GenBank/DDBJ databases">
        <authorList>
            <person name="Ploux O."/>
        </authorList>
    </citation>
    <scope>NUCLEOTIDE SEQUENCE [LARGE SCALE GENOMIC DNA]</scope>
    <source>
        <strain evidence="2 3">UAMH 11012</strain>
    </source>
</reference>
<dbReference type="InterPro" id="IPR000073">
    <property type="entry name" value="AB_hydrolase_1"/>
</dbReference>
<name>A0A1L7XWZ7_9HELO</name>
<evidence type="ECO:0000313" key="3">
    <source>
        <dbReference type="Proteomes" id="UP000184330"/>
    </source>
</evidence>
<sequence length="318" mass="34893">MAAFSLSLPDSKILTGDNYFPEAVAAAGISVRPLIVALHGGSYTSSYFDADEKHSIRHVSQVLGVPVISINRPGYLESSPLPDVPANSSYMQEQARYLHETVLPFLWKQHASALSVSSIFLYAHSIGGAIAVIVASLHDSSAQYPLCGLSISGVGSNVQKLPFPQFELPLAEMKNVQLRFPNPQKDAMMLGPPRCYDPVILKQTDRLQHQISLEELYDINVLWAGYWRKYAAGVQVPTMYTQGELDALWNSTDQDVKDFAAGFVQSPAVESKRLLSAPHCIELSLQATGIILRTFGFAIESAVWLELENKLNLSIACL</sequence>
<keyword evidence="3" id="KW-1185">Reference proteome</keyword>
<dbReference type="STRING" id="576137.A0A1L7XWZ7"/>
<organism evidence="2 3">
    <name type="scientific">Phialocephala subalpina</name>
    <dbReference type="NCBI Taxonomy" id="576137"/>
    <lineage>
        <taxon>Eukaryota</taxon>
        <taxon>Fungi</taxon>
        <taxon>Dikarya</taxon>
        <taxon>Ascomycota</taxon>
        <taxon>Pezizomycotina</taxon>
        <taxon>Leotiomycetes</taxon>
        <taxon>Helotiales</taxon>
        <taxon>Mollisiaceae</taxon>
        <taxon>Phialocephala</taxon>
        <taxon>Phialocephala fortinii species complex</taxon>
    </lineage>
</organism>
<gene>
    <name evidence="2" type="ORF">PAC_19409</name>
</gene>
<accession>A0A1L7XWZ7</accession>
<dbReference type="AlphaFoldDB" id="A0A1L7XWZ7"/>
<evidence type="ECO:0000313" key="2">
    <source>
        <dbReference type="EMBL" id="CZR69509.1"/>
    </source>
</evidence>
<dbReference type="InterPro" id="IPR029058">
    <property type="entry name" value="AB_hydrolase_fold"/>
</dbReference>
<dbReference type="SUPFAM" id="SSF53474">
    <property type="entry name" value="alpha/beta-Hydrolases"/>
    <property type="match status" value="1"/>
</dbReference>
<dbReference type="OrthoDB" id="5371334at2759"/>
<proteinExistence type="predicted"/>
<evidence type="ECO:0000259" key="1">
    <source>
        <dbReference type="Pfam" id="PF12697"/>
    </source>
</evidence>
<dbReference type="Proteomes" id="UP000184330">
    <property type="component" value="Unassembled WGS sequence"/>
</dbReference>